<dbReference type="PROSITE" id="PS50106">
    <property type="entry name" value="PDZ"/>
    <property type="match status" value="1"/>
</dbReference>
<dbReference type="NCBIfam" id="TIGR02037">
    <property type="entry name" value="degP_htrA_DO"/>
    <property type="match status" value="1"/>
</dbReference>
<evidence type="ECO:0000256" key="12">
    <source>
        <dbReference type="ARBA" id="ARBA00023016"/>
    </source>
</evidence>
<comment type="catalytic activity">
    <reaction evidence="1">
        <text>Acts on substrates that are at least partially unfolded. The cleavage site P1 residue is normally between a pair of hydrophobic residues, such as Val-|-Val.</text>
        <dbReference type="EC" id="3.4.21.107"/>
    </reaction>
</comment>
<dbReference type="PRINTS" id="PR00834">
    <property type="entry name" value="PROTEASES2C"/>
</dbReference>
<dbReference type="GO" id="GO:0042597">
    <property type="term" value="C:periplasmic space"/>
    <property type="evidence" value="ECO:0007669"/>
    <property type="project" value="UniProtKB-SubCell"/>
</dbReference>
<feature type="signal peptide" evidence="16">
    <location>
        <begin position="1"/>
        <end position="20"/>
    </location>
</feature>
<evidence type="ECO:0000256" key="16">
    <source>
        <dbReference type="SAM" id="SignalP"/>
    </source>
</evidence>
<dbReference type="GO" id="GO:0004252">
    <property type="term" value="F:serine-type endopeptidase activity"/>
    <property type="evidence" value="ECO:0007669"/>
    <property type="project" value="InterPro"/>
</dbReference>
<dbReference type="Gene3D" id="2.30.42.10">
    <property type="match status" value="2"/>
</dbReference>
<evidence type="ECO:0000256" key="8">
    <source>
        <dbReference type="ARBA" id="ARBA00022737"/>
    </source>
</evidence>
<organism evidence="18 19">
    <name type="scientific">Alysiella filiformis DSM 16848</name>
    <dbReference type="NCBI Taxonomy" id="1120981"/>
    <lineage>
        <taxon>Bacteria</taxon>
        <taxon>Pseudomonadati</taxon>
        <taxon>Pseudomonadota</taxon>
        <taxon>Betaproteobacteria</taxon>
        <taxon>Neisseriales</taxon>
        <taxon>Neisseriaceae</taxon>
        <taxon>Alysiella</taxon>
    </lineage>
</organism>
<dbReference type="SMART" id="SM00228">
    <property type="entry name" value="PDZ"/>
    <property type="match status" value="2"/>
</dbReference>
<dbReference type="InterPro" id="IPR011782">
    <property type="entry name" value="Pept_S1C_Do"/>
</dbReference>
<evidence type="ECO:0000256" key="5">
    <source>
        <dbReference type="ARBA" id="ARBA00013958"/>
    </source>
</evidence>
<feature type="chain" id="PRO_5039010180" description="Probable periplasmic serine endoprotease DegP-like" evidence="16">
    <location>
        <begin position="21"/>
        <end position="496"/>
    </location>
</feature>
<keyword evidence="7 16" id="KW-0732">Signal</keyword>
<keyword evidence="10" id="KW-0378">Hydrolase</keyword>
<gene>
    <name evidence="18" type="ORF">SAMN02746062_00829</name>
</gene>
<evidence type="ECO:0000256" key="11">
    <source>
        <dbReference type="ARBA" id="ARBA00022825"/>
    </source>
</evidence>
<evidence type="ECO:0000256" key="2">
    <source>
        <dbReference type="ARBA" id="ARBA00004418"/>
    </source>
</evidence>
<evidence type="ECO:0000256" key="13">
    <source>
        <dbReference type="ARBA" id="ARBA00032850"/>
    </source>
</evidence>
<reference evidence="18 19" key="1">
    <citation type="submission" date="2017-09" db="EMBL/GenBank/DDBJ databases">
        <authorList>
            <person name="Ehlers B."/>
            <person name="Leendertz F.H."/>
        </authorList>
    </citation>
    <scope>NUCLEOTIDE SEQUENCE [LARGE SCALE GENOMIC DNA]</scope>
    <source>
        <strain evidence="18 19">DSM 16848</strain>
    </source>
</reference>
<evidence type="ECO:0000256" key="9">
    <source>
        <dbReference type="ARBA" id="ARBA00022764"/>
    </source>
</evidence>
<feature type="binding site" evidence="15">
    <location>
        <position position="175"/>
    </location>
    <ligand>
        <name>substrate</name>
    </ligand>
</feature>
<keyword evidence="9" id="KW-0574">Periplasm</keyword>
<dbReference type="SUPFAM" id="SSF50156">
    <property type="entry name" value="PDZ domain-like"/>
    <property type="match status" value="2"/>
</dbReference>
<evidence type="ECO:0000256" key="6">
    <source>
        <dbReference type="ARBA" id="ARBA00022670"/>
    </source>
</evidence>
<dbReference type="EMBL" id="OCNF01000005">
    <property type="protein sequence ID" value="SOD67185.1"/>
    <property type="molecule type" value="Genomic_DNA"/>
</dbReference>
<dbReference type="Pfam" id="PF17820">
    <property type="entry name" value="PDZ_6"/>
    <property type="match status" value="1"/>
</dbReference>
<name>A0A286E8D6_9NEIS</name>
<evidence type="ECO:0000259" key="17">
    <source>
        <dbReference type="PROSITE" id="PS50106"/>
    </source>
</evidence>
<feature type="active site" description="Charge relay system" evidence="14">
    <location>
        <position position="175"/>
    </location>
</feature>
<proteinExistence type="inferred from homology"/>
<feature type="domain" description="PDZ" evidence="17">
    <location>
        <begin position="292"/>
        <end position="383"/>
    </location>
</feature>
<sequence length="496" mass="52348">MNKFAQTSLLIALSAAFALSACDKNEKNPPKTDHKTPTQIASQPEGEFVKKVAPSQAGNVGMLLPDFAQLVSQEGSTVVNIQAVNEKNPRSNADNDLPNDDPFFEFFKRIVPNAPDVPEYGEDNGDNFGSGVIISADGYILTNAHVIKGFNKTKVTLNDKREYAAKIIGTDDKTDIALLKIDASDLQFAKIGNPSELKSGEWVAAIGAPFGFDNSVTAGIVSAKNRSLPNESYTPFIQTDVAINPGNSGGPLFNLAGQVVGINSQIYSRSGGFMGISFAIPIDVAMNVADQLKSTGKVQRGQLGVIIQEVSFDLAKSFGLDKPTGALISKVNSGSPAEKSGLQVGDIIRGVNGEEVRSSNDLPLKIGSSAPGKTITLNIWRKGQKMDVEVTLGAQSDGSNIVKDEQNTQTITGEGVFESPNTGLVLASGGDYLVVQNATGIAASAGLRRGDIIREVAGMPVRDQTSFTEALGKGGKHIPILVQRGSNTIFMALVLP</sequence>
<dbReference type="EC" id="3.4.21.107" evidence="4"/>
<dbReference type="Proteomes" id="UP000219669">
    <property type="component" value="Unassembled WGS sequence"/>
</dbReference>
<dbReference type="InterPro" id="IPR009003">
    <property type="entry name" value="Peptidase_S1_PA"/>
</dbReference>
<dbReference type="RefSeq" id="WP_097113901.1">
    <property type="nucleotide sequence ID" value="NZ_CP083931.1"/>
</dbReference>
<accession>A0A286E8D6</accession>
<evidence type="ECO:0000256" key="3">
    <source>
        <dbReference type="ARBA" id="ARBA00010541"/>
    </source>
</evidence>
<dbReference type="Pfam" id="PF13180">
    <property type="entry name" value="PDZ_2"/>
    <property type="match status" value="1"/>
</dbReference>
<dbReference type="InterPro" id="IPR041489">
    <property type="entry name" value="PDZ_6"/>
</dbReference>
<evidence type="ECO:0000256" key="4">
    <source>
        <dbReference type="ARBA" id="ARBA00013035"/>
    </source>
</evidence>
<dbReference type="InterPro" id="IPR001478">
    <property type="entry name" value="PDZ"/>
</dbReference>
<evidence type="ECO:0000256" key="15">
    <source>
        <dbReference type="PIRSR" id="PIRSR611782-2"/>
    </source>
</evidence>
<dbReference type="SUPFAM" id="SSF50494">
    <property type="entry name" value="Trypsin-like serine proteases"/>
    <property type="match status" value="1"/>
</dbReference>
<keyword evidence="19" id="KW-1185">Reference proteome</keyword>
<keyword evidence="8" id="KW-0677">Repeat</keyword>
<keyword evidence="11" id="KW-0720">Serine protease</keyword>
<dbReference type="Pfam" id="PF13365">
    <property type="entry name" value="Trypsin_2"/>
    <property type="match status" value="1"/>
</dbReference>
<dbReference type="InterPro" id="IPR001940">
    <property type="entry name" value="Peptidase_S1C"/>
</dbReference>
<dbReference type="CDD" id="cd10839">
    <property type="entry name" value="cpPDZ1_DegP-like"/>
    <property type="match status" value="1"/>
</dbReference>
<evidence type="ECO:0000256" key="14">
    <source>
        <dbReference type="PIRSR" id="PIRSR611782-1"/>
    </source>
</evidence>
<dbReference type="OrthoDB" id="9758917at2"/>
<dbReference type="Gene3D" id="2.40.10.120">
    <property type="match status" value="1"/>
</dbReference>
<keyword evidence="12" id="KW-0346">Stress response</keyword>
<dbReference type="AlphaFoldDB" id="A0A286E8D6"/>
<feature type="active site" description="Charge relay system" evidence="14">
    <location>
        <position position="248"/>
    </location>
</feature>
<evidence type="ECO:0000313" key="18">
    <source>
        <dbReference type="EMBL" id="SOD67185.1"/>
    </source>
</evidence>
<feature type="active site" description="Charge relay system" evidence="14">
    <location>
        <position position="145"/>
    </location>
</feature>
<feature type="binding site" evidence="15">
    <location>
        <position position="145"/>
    </location>
    <ligand>
        <name>substrate</name>
    </ligand>
</feature>
<dbReference type="PANTHER" id="PTHR22939">
    <property type="entry name" value="SERINE PROTEASE FAMILY S1C HTRA-RELATED"/>
    <property type="match status" value="1"/>
</dbReference>
<comment type="similarity">
    <text evidence="3">Belongs to the peptidase S1C family.</text>
</comment>
<evidence type="ECO:0000256" key="10">
    <source>
        <dbReference type="ARBA" id="ARBA00022801"/>
    </source>
</evidence>
<evidence type="ECO:0000256" key="7">
    <source>
        <dbReference type="ARBA" id="ARBA00022729"/>
    </source>
</evidence>
<keyword evidence="6 18" id="KW-0645">Protease</keyword>
<dbReference type="PANTHER" id="PTHR22939:SF130">
    <property type="entry name" value="PERIPLASMIC SERINE ENDOPROTEASE DEGP-LIKE-RELATED"/>
    <property type="match status" value="1"/>
</dbReference>
<comment type="subcellular location">
    <subcellularLocation>
        <location evidence="2">Periplasm</location>
    </subcellularLocation>
</comment>
<evidence type="ECO:0000256" key="1">
    <source>
        <dbReference type="ARBA" id="ARBA00001772"/>
    </source>
</evidence>
<evidence type="ECO:0000313" key="19">
    <source>
        <dbReference type="Proteomes" id="UP000219669"/>
    </source>
</evidence>
<dbReference type="PROSITE" id="PS51257">
    <property type="entry name" value="PROKAR_LIPOPROTEIN"/>
    <property type="match status" value="1"/>
</dbReference>
<protein>
    <recommendedName>
        <fullName evidence="5">Probable periplasmic serine endoprotease DegP-like</fullName>
        <ecNumber evidence="4">3.4.21.107</ecNumber>
    </recommendedName>
    <alternativeName>
        <fullName evidence="13">Protease Do</fullName>
    </alternativeName>
</protein>
<dbReference type="GO" id="GO:0006508">
    <property type="term" value="P:proteolysis"/>
    <property type="evidence" value="ECO:0007669"/>
    <property type="project" value="UniProtKB-KW"/>
</dbReference>
<feature type="binding site" evidence="15">
    <location>
        <begin position="246"/>
        <end position="248"/>
    </location>
    <ligand>
        <name>substrate</name>
    </ligand>
</feature>
<dbReference type="InterPro" id="IPR036034">
    <property type="entry name" value="PDZ_sf"/>
</dbReference>